<reference evidence="3" key="1">
    <citation type="submission" date="2015-07" db="EMBL/GenBank/DDBJ databases">
        <authorList>
            <person name="Ju K.-S."/>
            <person name="Doroghazi J.R."/>
            <person name="Metcalf W.W."/>
        </authorList>
    </citation>
    <scope>NUCLEOTIDE SEQUENCE [LARGE SCALE GENOMIC DNA]</scope>
    <source>
        <strain evidence="3">NRRL 2290</strain>
    </source>
</reference>
<accession>A0A0L8KTB7</accession>
<dbReference type="PATRIC" id="fig|67356.5.peg.7765"/>
<proteinExistence type="predicted"/>
<comment type="caution">
    <text evidence="2">The sequence shown here is derived from an EMBL/GenBank/DDBJ whole genome shotgun (WGS) entry which is preliminary data.</text>
</comment>
<protein>
    <submittedName>
        <fullName evidence="2">Uncharacterized protein</fullName>
    </submittedName>
</protein>
<evidence type="ECO:0000313" key="3">
    <source>
        <dbReference type="Proteomes" id="UP000037251"/>
    </source>
</evidence>
<evidence type="ECO:0000313" key="2">
    <source>
        <dbReference type="EMBL" id="KOG29183.1"/>
    </source>
</evidence>
<dbReference type="EMBL" id="LGUS01000222">
    <property type="protein sequence ID" value="KOG29183.1"/>
    <property type="molecule type" value="Genomic_DNA"/>
</dbReference>
<dbReference type="Proteomes" id="UP000037251">
    <property type="component" value="Unassembled WGS sequence"/>
</dbReference>
<name>A0A0L8KTB7_9ACTN</name>
<sequence>MREYFGIEAATPYQRVPEEERMPGTRCAHTGRFCCSTYCRTTLSGAPPAVPEKQEPDHGLLARQ</sequence>
<feature type="region of interest" description="Disordered" evidence="1">
    <location>
        <begin position="45"/>
        <end position="64"/>
    </location>
</feature>
<feature type="compositionally biased region" description="Basic and acidic residues" evidence="1">
    <location>
        <begin position="52"/>
        <end position="64"/>
    </location>
</feature>
<evidence type="ECO:0000256" key="1">
    <source>
        <dbReference type="SAM" id="MobiDB-lite"/>
    </source>
</evidence>
<keyword evidence="3" id="KW-1185">Reference proteome</keyword>
<gene>
    <name evidence="2" type="ORF">ADK37_36285</name>
</gene>
<organism evidence="2 3">
    <name type="scientific">Streptomyces resistomycificus</name>
    <dbReference type="NCBI Taxonomy" id="67356"/>
    <lineage>
        <taxon>Bacteria</taxon>
        <taxon>Bacillati</taxon>
        <taxon>Actinomycetota</taxon>
        <taxon>Actinomycetes</taxon>
        <taxon>Kitasatosporales</taxon>
        <taxon>Streptomycetaceae</taxon>
        <taxon>Streptomyces</taxon>
        <taxon>Streptomyces aurantiacus group</taxon>
    </lineage>
</organism>
<dbReference type="AlphaFoldDB" id="A0A0L8KTB7"/>